<evidence type="ECO:0000313" key="2">
    <source>
        <dbReference type="Proteomes" id="UP000823633"/>
    </source>
</evidence>
<reference evidence="1" key="1">
    <citation type="submission" date="2020-10" db="EMBL/GenBank/DDBJ databases">
        <authorList>
            <person name="Gilroy R."/>
        </authorList>
    </citation>
    <scope>NUCLEOTIDE SEQUENCE</scope>
    <source>
        <strain evidence="1">11167</strain>
    </source>
</reference>
<gene>
    <name evidence="1" type="ORF">IAC42_06190</name>
</gene>
<accession>A0A9D9EAX8</accession>
<dbReference type="AlphaFoldDB" id="A0A9D9EAX8"/>
<name>A0A9D9EAX8_9SPIR</name>
<organism evidence="1 2">
    <name type="scientific">Candidatus Aphodenecus pullistercoris</name>
    <dbReference type="NCBI Taxonomy" id="2840669"/>
    <lineage>
        <taxon>Bacteria</taxon>
        <taxon>Pseudomonadati</taxon>
        <taxon>Spirochaetota</taxon>
        <taxon>Spirochaetia</taxon>
        <taxon>Spirochaetales</taxon>
        <taxon>Candidatus Aphodenecus</taxon>
    </lineage>
</organism>
<dbReference type="Proteomes" id="UP000823633">
    <property type="component" value="Unassembled WGS sequence"/>
</dbReference>
<reference evidence="1" key="2">
    <citation type="journal article" date="2021" name="PeerJ">
        <title>Extensive microbial diversity within the chicken gut microbiome revealed by metagenomics and culture.</title>
        <authorList>
            <person name="Gilroy R."/>
            <person name="Ravi A."/>
            <person name="Getino M."/>
            <person name="Pursley I."/>
            <person name="Horton D.L."/>
            <person name="Alikhan N.F."/>
            <person name="Baker D."/>
            <person name="Gharbi K."/>
            <person name="Hall N."/>
            <person name="Watson M."/>
            <person name="Adriaenssens E.M."/>
            <person name="Foster-Nyarko E."/>
            <person name="Jarju S."/>
            <person name="Secka A."/>
            <person name="Antonio M."/>
            <person name="Oren A."/>
            <person name="Chaudhuri R.R."/>
            <person name="La Ragione R."/>
            <person name="Hildebrand F."/>
            <person name="Pallen M.J."/>
        </authorList>
    </citation>
    <scope>NUCLEOTIDE SEQUENCE</scope>
    <source>
        <strain evidence="1">11167</strain>
    </source>
</reference>
<comment type="caution">
    <text evidence="1">The sequence shown here is derived from an EMBL/GenBank/DDBJ whole genome shotgun (WGS) entry which is preliminary data.</text>
</comment>
<sequence length="264" mass="28824">MRGLDDAVTTVTGMAIYSDEELMSPLMGVDLPLDDVGFFNVSSLDMSLVPLQGIPEADFIASFLNAPFIVDGENTQTTVTVSSPGLRFFYSYPEWSMKGPVIADGVKYYLDVTTDTTTRLTEGGIWCDGSWKRLINYSCSKADGCLPACNGEASISSAALPVHLSIWQRQRLNGQVVHVQFSAGKSPVGQIGLVLASTQRPFPTPFTQTLQTDNLDQKSGVVMRRKVRLDRMSSILCTTSVSIASRIPSRDFFLVFSNQLRSGV</sequence>
<evidence type="ECO:0000313" key="1">
    <source>
        <dbReference type="EMBL" id="MBO8443333.1"/>
    </source>
</evidence>
<protein>
    <submittedName>
        <fullName evidence="1">Uncharacterized protein</fullName>
    </submittedName>
</protein>
<dbReference type="EMBL" id="JADIMU010000040">
    <property type="protein sequence ID" value="MBO8443333.1"/>
    <property type="molecule type" value="Genomic_DNA"/>
</dbReference>
<proteinExistence type="predicted"/>